<gene>
    <name evidence="7" type="ORF">JM946_15230</name>
</gene>
<dbReference type="Pfam" id="PF12833">
    <property type="entry name" value="HTH_18"/>
    <property type="match status" value="1"/>
</dbReference>
<evidence type="ECO:0000259" key="5">
    <source>
        <dbReference type="PROSITE" id="PS01124"/>
    </source>
</evidence>
<dbReference type="SUPFAM" id="SSF46689">
    <property type="entry name" value="Homeodomain-like"/>
    <property type="match status" value="2"/>
</dbReference>
<dbReference type="InterPro" id="IPR018062">
    <property type="entry name" value="HTH_AraC-typ_CS"/>
</dbReference>
<name>A0ABS1WYN3_9GAMM</name>
<dbReference type="SUPFAM" id="SSF52172">
    <property type="entry name" value="CheY-like"/>
    <property type="match status" value="1"/>
</dbReference>
<evidence type="ECO:0000259" key="6">
    <source>
        <dbReference type="PROSITE" id="PS50110"/>
    </source>
</evidence>
<feature type="domain" description="Response regulatory" evidence="6">
    <location>
        <begin position="1"/>
        <end position="115"/>
    </location>
</feature>
<sequence>MLLWVDMCCGARVAASLAEFSRICEVRATDQKHLWAALSLATPADVICFDFEHPDMGCLKFVTDTKARFPSVPIIMLLSQQSADVVLWALRTRIFDVLLKPLTARDVLRCVQRLSPVLEARRTQGTRSNATGAEAIPDEARYHAKRNTRGKLDGVLGYIEKNYAQPISEQEVARDYGMSPFEFSRAFRAAYGITFRDHLSDCRLLQSKRLLGIPQVSVSDVAAMAGFNDPSYFARLFRKRTGLSPSAYRASVLTAQKAPQGSGLMEAGTEATG</sequence>
<dbReference type="Gene3D" id="3.40.50.2300">
    <property type="match status" value="1"/>
</dbReference>
<evidence type="ECO:0000256" key="3">
    <source>
        <dbReference type="ARBA" id="ARBA00023163"/>
    </source>
</evidence>
<organism evidence="7 8">
    <name type="scientific">Steroidobacter gossypii</name>
    <dbReference type="NCBI Taxonomy" id="2805490"/>
    <lineage>
        <taxon>Bacteria</taxon>
        <taxon>Pseudomonadati</taxon>
        <taxon>Pseudomonadota</taxon>
        <taxon>Gammaproteobacteria</taxon>
        <taxon>Steroidobacterales</taxon>
        <taxon>Steroidobacteraceae</taxon>
        <taxon>Steroidobacter</taxon>
    </lineage>
</organism>
<comment type="caution">
    <text evidence="7">The sequence shown here is derived from an EMBL/GenBank/DDBJ whole genome shotgun (WGS) entry which is preliminary data.</text>
</comment>
<dbReference type="InterPro" id="IPR011006">
    <property type="entry name" value="CheY-like_superfamily"/>
</dbReference>
<dbReference type="PRINTS" id="PR00032">
    <property type="entry name" value="HTHARAC"/>
</dbReference>
<accession>A0ABS1WYN3</accession>
<keyword evidence="4" id="KW-0597">Phosphoprotein</keyword>
<proteinExistence type="predicted"/>
<evidence type="ECO:0000313" key="8">
    <source>
        <dbReference type="Proteomes" id="UP000661077"/>
    </source>
</evidence>
<feature type="domain" description="HTH araC/xylS-type" evidence="5">
    <location>
        <begin position="153"/>
        <end position="251"/>
    </location>
</feature>
<evidence type="ECO:0000256" key="4">
    <source>
        <dbReference type="PROSITE-ProRule" id="PRU00169"/>
    </source>
</evidence>
<dbReference type="PROSITE" id="PS00041">
    <property type="entry name" value="HTH_ARAC_FAMILY_1"/>
    <property type="match status" value="1"/>
</dbReference>
<dbReference type="InterPro" id="IPR009057">
    <property type="entry name" value="Homeodomain-like_sf"/>
</dbReference>
<keyword evidence="1" id="KW-0805">Transcription regulation</keyword>
<dbReference type="Gene3D" id="1.10.10.60">
    <property type="entry name" value="Homeodomain-like"/>
    <property type="match status" value="2"/>
</dbReference>
<feature type="modified residue" description="4-aspartylphosphate" evidence="4">
    <location>
        <position position="50"/>
    </location>
</feature>
<dbReference type="InterPro" id="IPR020449">
    <property type="entry name" value="Tscrpt_reg_AraC-type_HTH"/>
</dbReference>
<dbReference type="Proteomes" id="UP000661077">
    <property type="component" value="Unassembled WGS sequence"/>
</dbReference>
<dbReference type="InterPro" id="IPR018060">
    <property type="entry name" value="HTH_AraC"/>
</dbReference>
<dbReference type="InterPro" id="IPR001789">
    <property type="entry name" value="Sig_transdc_resp-reg_receiver"/>
</dbReference>
<dbReference type="EMBL" id="JAEVLS010000003">
    <property type="protein sequence ID" value="MBM0106085.1"/>
    <property type="molecule type" value="Genomic_DNA"/>
</dbReference>
<dbReference type="PROSITE" id="PS50110">
    <property type="entry name" value="RESPONSE_REGULATORY"/>
    <property type="match status" value="1"/>
</dbReference>
<dbReference type="SMART" id="SM00342">
    <property type="entry name" value="HTH_ARAC"/>
    <property type="match status" value="1"/>
</dbReference>
<reference evidence="7 8" key="1">
    <citation type="journal article" date="2021" name="Int. J. Syst. Evol. Microbiol.">
        <title>Steroidobacter gossypii sp. nov., isolated from soil of cotton cropping field.</title>
        <authorList>
            <person name="Huang R."/>
            <person name="Yang S."/>
            <person name="Zhen C."/>
            <person name="Liu W."/>
        </authorList>
    </citation>
    <scope>NUCLEOTIDE SEQUENCE [LARGE SCALE GENOMIC DNA]</scope>
    <source>
        <strain evidence="7 8">S1-65</strain>
    </source>
</reference>
<dbReference type="RefSeq" id="WP_203168154.1">
    <property type="nucleotide sequence ID" value="NZ_JAEVLS010000003.1"/>
</dbReference>
<protein>
    <submittedName>
        <fullName evidence="7">Response regulator transcription factor</fullName>
    </submittedName>
</protein>
<evidence type="ECO:0000256" key="2">
    <source>
        <dbReference type="ARBA" id="ARBA00023125"/>
    </source>
</evidence>
<keyword evidence="8" id="KW-1185">Reference proteome</keyword>
<keyword evidence="3" id="KW-0804">Transcription</keyword>
<evidence type="ECO:0000313" key="7">
    <source>
        <dbReference type="EMBL" id="MBM0106085.1"/>
    </source>
</evidence>
<dbReference type="PANTHER" id="PTHR43280">
    <property type="entry name" value="ARAC-FAMILY TRANSCRIPTIONAL REGULATOR"/>
    <property type="match status" value="1"/>
</dbReference>
<dbReference type="PANTHER" id="PTHR43280:SF28">
    <property type="entry name" value="HTH-TYPE TRANSCRIPTIONAL ACTIVATOR RHAS"/>
    <property type="match status" value="1"/>
</dbReference>
<keyword evidence="2" id="KW-0238">DNA-binding</keyword>
<dbReference type="PROSITE" id="PS01124">
    <property type="entry name" value="HTH_ARAC_FAMILY_2"/>
    <property type="match status" value="1"/>
</dbReference>
<evidence type="ECO:0000256" key="1">
    <source>
        <dbReference type="ARBA" id="ARBA00023015"/>
    </source>
</evidence>